<reference evidence="1 2" key="1">
    <citation type="journal article" date="2023" name="BMC Biotechnol.">
        <title>Vitis rotundifolia cv Carlos genome sequencing.</title>
        <authorList>
            <person name="Huff M."/>
            <person name="Hulse-Kemp A."/>
            <person name="Scheffler B."/>
            <person name="Youngblood R."/>
            <person name="Simpson S."/>
            <person name="Babiker E."/>
            <person name="Staton M."/>
        </authorList>
    </citation>
    <scope>NUCLEOTIDE SEQUENCE [LARGE SCALE GENOMIC DNA]</scope>
    <source>
        <tissue evidence="1">Leaf</tissue>
    </source>
</reference>
<name>A0AA39DXJ0_VITRO</name>
<dbReference type="EMBL" id="JARBHA010000005">
    <property type="protein sequence ID" value="KAJ9701651.1"/>
    <property type="molecule type" value="Genomic_DNA"/>
</dbReference>
<organism evidence="1 2">
    <name type="scientific">Vitis rotundifolia</name>
    <name type="common">Muscadine grape</name>
    <dbReference type="NCBI Taxonomy" id="103349"/>
    <lineage>
        <taxon>Eukaryota</taxon>
        <taxon>Viridiplantae</taxon>
        <taxon>Streptophyta</taxon>
        <taxon>Embryophyta</taxon>
        <taxon>Tracheophyta</taxon>
        <taxon>Spermatophyta</taxon>
        <taxon>Magnoliopsida</taxon>
        <taxon>eudicotyledons</taxon>
        <taxon>Gunneridae</taxon>
        <taxon>Pentapetalae</taxon>
        <taxon>rosids</taxon>
        <taxon>Vitales</taxon>
        <taxon>Vitaceae</taxon>
        <taxon>Viteae</taxon>
        <taxon>Vitis</taxon>
    </lineage>
</organism>
<evidence type="ECO:0000313" key="1">
    <source>
        <dbReference type="EMBL" id="KAJ9701651.1"/>
    </source>
</evidence>
<evidence type="ECO:0000313" key="2">
    <source>
        <dbReference type="Proteomes" id="UP001168098"/>
    </source>
</evidence>
<protein>
    <submittedName>
        <fullName evidence="1">Uncharacterized protein</fullName>
    </submittedName>
</protein>
<proteinExistence type="predicted"/>
<dbReference type="AlphaFoldDB" id="A0AA39DXJ0"/>
<comment type="caution">
    <text evidence="1">The sequence shown here is derived from an EMBL/GenBank/DDBJ whole genome shotgun (WGS) entry which is preliminary data.</text>
</comment>
<accession>A0AA39DXJ0</accession>
<gene>
    <name evidence="1" type="ORF">PVL29_006845</name>
</gene>
<dbReference type="Proteomes" id="UP001168098">
    <property type="component" value="Unassembled WGS sequence"/>
</dbReference>
<keyword evidence="2" id="KW-1185">Reference proteome</keyword>
<sequence length="100" mass="10918">MCHPLSAAVTTAITISTITVPPIIFSPALSPLPSPSAPSLFHQSSFHQHLSPLPSSQYSLPSVGTWLTKSSYHDSYGYARYVQRGQFLNDYDVLKLAKVV</sequence>